<protein>
    <submittedName>
        <fullName evidence="1">Uncharacterized protein</fullName>
    </submittedName>
</protein>
<keyword evidence="3" id="KW-1185">Reference proteome</keyword>
<proteinExistence type="predicted"/>
<gene>
    <name evidence="1" type="ORF">N5A56_000215</name>
    <name evidence="2" type="ORF">N5A56_004675</name>
</gene>
<dbReference type="EMBL" id="JAOSLC020000002">
    <property type="protein sequence ID" value="MDD7913751.1"/>
    <property type="molecule type" value="Genomic_DNA"/>
</dbReference>
<evidence type="ECO:0000313" key="2">
    <source>
        <dbReference type="EMBL" id="MDD7913751.1"/>
    </source>
</evidence>
<dbReference type="EMBL" id="JAOSLC020000001">
    <property type="protein sequence ID" value="MDD7912951.1"/>
    <property type="molecule type" value="Genomic_DNA"/>
</dbReference>
<sequence>MITTEQFYVNYEFSDEKVNDIGELTEDRVIELLNAFYEFKIKEENVLVIKKFECEKQGSMRVPPCIDQCNYCKMANDY</sequence>
<evidence type="ECO:0000313" key="3">
    <source>
        <dbReference type="Proteomes" id="UP001151478"/>
    </source>
</evidence>
<reference evidence="1" key="2">
    <citation type="submission" date="2023-02" db="EMBL/GenBank/DDBJ databases">
        <title>Polaribacter ponticola sp. nov., isolated from seawater.</title>
        <authorList>
            <person name="Baek J.H."/>
            <person name="Kim J.M."/>
            <person name="Choi D.G."/>
            <person name="Jeon C.O."/>
        </authorList>
    </citation>
    <scope>NUCLEOTIDE SEQUENCE</scope>
    <source>
        <strain evidence="1">MSW5</strain>
    </source>
</reference>
<dbReference type="RefSeq" id="WP_265726940.1">
    <property type="nucleotide sequence ID" value="NZ_JAOSLC020000001.1"/>
</dbReference>
<evidence type="ECO:0000313" key="1">
    <source>
        <dbReference type="EMBL" id="MDD7912951.1"/>
    </source>
</evidence>
<reference evidence="1" key="1">
    <citation type="submission" date="2022-09" db="EMBL/GenBank/DDBJ databases">
        <authorList>
            <person name="Kristyanto S."/>
            <person name="Jung J."/>
            <person name="Jeon C.O."/>
        </authorList>
    </citation>
    <scope>NUCLEOTIDE SEQUENCE</scope>
    <source>
        <strain evidence="1">MSW5</strain>
    </source>
</reference>
<accession>A0ABT5S4B2</accession>
<dbReference type="Proteomes" id="UP001151478">
    <property type="component" value="Unassembled WGS sequence"/>
</dbReference>
<comment type="caution">
    <text evidence="1">The sequence shown here is derived from an EMBL/GenBank/DDBJ whole genome shotgun (WGS) entry which is preliminary data.</text>
</comment>
<organism evidence="1 3">
    <name type="scientific">Polaribacter ponticola</name>
    <dbReference type="NCBI Taxonomy" id="2978475"/>
    <lineage>
        <taxon>Bacteria</taxon>
        <taxon>Pseudomonadati</taxon>
        <taxon>Bacteroidota</taxon>
        <taxon>Flavobacteriia</taxon>
        <taxon>Flavobacteriales</taxon>
        <taxon>Flavobacteriaceae</taxon>
    </lineage>
</organism>
<name>A0ABT5S4B2_9FLAO</name>